<dbReference type="PANTHER" id="PTHR13935">
    <property type="entry name" value="ACHAETE-SCUTE TRANSCRIPTION FACTOR-RELATED"/>
    <property type="match status" value="1"/>
</dbReference>
<dbReference type="Gramene" id="Jr04_16940_p1">
    <property type="protein sequence ID" value="cds.Jr04_16940_p1"/>
    <property type="gene ID" value="Jr04_16940"/>
</dbReference>
<evidence type="ECO:0000313" key="5">
    <source>
        <dbReference type="Proteomes" id="UP000235220"/>
    </source>
</evidence>
<dbReference type="InterPro" id="IPR015660">
    <property type="entry name" value="MASH1/Ascl1a-like"/>
</dbReference>
<dbReference type="GO" id="GO:0006357">
    <property type="term" value="P:regulation of transcription by RNA polymerase II"/>
    <property type="evidence" value="ECO:0000318"/>
    <property type="project" value="GO_Central"/>
</dbReference>
<keyword evidence="3" id="KW-0804">Transcription</keyword>
<dbReference type="Gene3D" id="4.10.280.10">
    <property type="entry name" value="Helix-loop-helix DNA-binding domain"/>
    <property type="match status" value="1"/>
</dbReference>
<reference evidence="6" key="1">
    <citation type="submission" date="2025-08" db="UniProtKB">
        <authorList>
            <consortium name="RefSeq"/>
        </authorList>
    </citation>
    <scope>IDENTIFICATION</scope>
    <source>
        <tissue evidence="6">Leaves</tissue>
    </source>
</reference>
<evidence type="ECO:0000256" key="4">
    <source>
        <dbReference type="ARBA" id="ARBA00023242"/>
    </source>
</evidence>
<dbReference type="SUPFAM" id="SSF47459">
    <property type="entry name" value="HLH, helix-loop-helix DNA-binding domain"/>
    <property type="match status" value="1"/>
</dbReference>
<dbReference type="STRING" id="51240.A0A2I4H8G2"/>
<evidence type="ECO:0000256" key="1">
    <source>
        <dbReference type="ARBA" id="ARBA00004123"/>
    </source>
</evidence>
<protein>
    <submittedName>
        <fullName evidence="6">Transcription factor bHLH162</fullName>
    </submittedName>
</protein>
<dbReference type="OrthoDB" id="752507at2759"/>
<dbReference type="AlphaFoldDB" id="A0A2I4H8G2"/>
<dbReference type="FunCoup" id="A0A2I4H8G2">
    <property type="interactions" value="249"/>
</dbReference>
<dbReference type="PROSITE" id="PS50888">
    <property type="entry name" value="BHLH"/>
    <property type="match status" value="1"/>
</dbReference>
<gene>
    <name evidence="6" type="primary">LOC109014426</name>
</gene>
<accession>A0A2I4H8G2</accession>
<dbReference type="SMART" id="SM00353">
    <property type="entry name" value="HLH"/>
    <property type="match status" value="1"/>
</dbReference>
<keyword evidence="4" id="KW-0539">Nucleus</keyword>
<evidence type="ECO:0000313" key="6">
    <source>
        <dbReference type="RefSeq" id="XP_018852439.1"/>
    </source>
</evidence>
<dbReference type="Pfam" id="PF00010">
    <property type="entry name" value="HLH"/>
    <property type="match status" value="1"/>
</dbReference>
<dbReference type="InterPro" id="IPR011598">
    <property type="entry name" value="bHLH_dom"/>
</dbReference>
<comment type="subcellular location">
    <subcellularLocation>
        <location evidence="1">Nucleus</location>
    </subcellularLocation>
</comment>
<evidence type="ECO:0000256" key="2">
    <source>
        <dbReference type="ARBA" id="ARBA00023015"/>
    </source>
</evidence>
<dbReference type="GO" id="GO:0090575">
    <property type="term" value="C:RNA polymerase II transcription regulator complex"/>
    <property type="evidence" value="ECO:0000318"/>
    <property type="project" value="GO_Central"/>
</dbReference>
<dbReference type="GeneID" id="109014426"/>
<proteinExistence type="predicted"/>
<keyword evidence="5" id="KW-1185">Reference proteome</keyword>
<sequence>MENNPSSSRSSTDRKTIERNRRNQMKALYSELNSLVPHQNSREVTSLPDQLDEAVTYIKKMQINLEKMNEKKDSLMGIDQKPNAGTNGSGMTYSSVQLRSPQIEISEIGSALQVVLITGLDFQFMFNETIRVLHEEGTEIVNANFTVVDDIVFHTIHAKVGESALMGYEAARISERLKKICQY</sequence>
<dbReference type="InterPro" id="IPR036638">
    <property type="entry name" value="HLH_DNA-bd_sf"/>
</dbReference>
<dbReference type="RefSeq" id="XP_018852439.1">
    <property type="nucleotide sequence ID" value="XM_018996894.2"/>
</dbReference>
<dbReference type="GO" id="GO:0046983">
    <property type="term" value="F:protein dimerization activity"/>
    <property type="evidence" value="ECO:0007669"/>
    <property type="project" value="InterPro"/>
</dbReference>
<dbReference type="GO" id="GO:0000981">
    <property type="term" value="F:DNA-binding transcription factor activity, RNA polymerase II-specific"/>
    <property type="evidence" value="ECO:0000318"/>
    <property type="project" value="GO_Central"/>
</dbReference>
<dbReference type="Proteomes" id="UP000235220">
    <property type="component" value="Chromosome 4"/>
</dbReference>
<dbReference type="FunFam" id="4.10.280.10:FF:000103">
    <property type="entry name" value="Transcription factor bHLH162"/>
    <property type="match status" value="1"/>
</dbReference>
<dbReference type="GO" id="GO:0000977">
    <property type="term" value="F:RNA polymerase II transcription regulatory region sequence-specific DNA binding"/>
    <property type="evidence" value="ECO:0000318"/>
    <property type="project" value="GO_Central"/>
</dbReference>
<evidence type="ECO:0000256" key="3">
    <source>
        <dbReference type="ARBA" id="ARBA00023163"/>
    </source>
</evidence>
<organism evidence="5 6">
    <name type="scientific">Juglans regia</name>
    <name type="common">English walnut</name>
    <dbReference type="NCBI Taxonomy" id="51240"/>
    <lineage>
        <taxon>Eukaryota</taxon>
        <taxon>Viridiplantae</taxon>
        <taxon>Streptophyta</taxon>
        <taxon>Embryophyta</taxon>
        <taxon>Tracheophyta</taxon>
        <taxon>Spermatophyta</taxon>
        <taxon>Magnoliopsida</taxon>
        <taxon>eudicotyledons</taxon>
        <taxon>Gunneridae</taxon>
        <taxon>Pentapetalae</taxon>
        <taxon>rosids</taxon>
        <taxon>fabids</taxon>
        <taxon>Fagales</taxon>
        <taxon>Juglandaceae</taxon>
        <taxon>Juglans</taxon>
    </lineage>
</organism>
<dbReference type="KEGG" id="jre:109014426"/>
<keyword evidence="2" id="KW-0805">Transcription regulation</keyword>
<dbReference type="PANTHER" id="PTHR13935:SF90">
    <property type="entry name" value="TRANSCRIPTION FACTOR BHLH162"/>
    <property type="match status" value="1"/>
</dbReference>
<name>A0A2I4H8G2_JUGRE</name>